<proteinExistence type="predicted"/>
<dbReference type="AlphaFoldDB" id="A0A5C7J336"/>
<dbReference type="EMBL" id="SSDS01000097">
    <property type="protein sequence ID" value="TXG75880.1"/>
    <property type="molecule type" value="Genomic_DNA"/>
</dbReference>
<name>A0A5C7J336_9BACT</name>
<protein>
    <submittedName>
        <fullName evidence="1">Uncharacterized protein</fullName>
    </submittedName>
</protein>
<gene>
    <name evidence="1" type="ORF">E6Q11_06235</name>
</gene>
<evidence type="ECO:0000313" key="2">
    <source>
        <dbReference type="Proteomes" id="UP000321026"/>
    </source>
</evidence>
<sequence length="183" mass="20993">MILRSLYLVMLATLLWGLNLTAMQQDYLDDFINSQAKAFISQLKKDSGDSDLKNKEQLQEFLNERINISLSQSAGERRVEVTRVLNSFASAVQWNNYREYFMSHVQPAFAASVEKLLGMKIKSRLGCYIELSKDEEELGFASYKKVTPPEYKEILYREIDIESQISLHLDASKRIATAILSLL</sequence>
<organism evidence="1 2">
    <name type="scientific">Candidatus Dojkabacteria bacterium</name>
    <dbReference type="NCBI Taxonomy" id="2099670"/>
    <lineage>
        <taxon>Bacteria</taxon>
        <taxon>Candidatus Dojkabacteria</taxon>
    </lineage>
</organism>
<evidence type="ECO:0000313" key="1">
    <source>
        <dbReference type="EMBL" id="TXG75880.1"/>
    </source>
</evidence>
<dbReference type="Proteomes" id="UP000321026">
    <property type="component" value="Unassembled WGS sequence"/>
</dbReference>
<accession>A0A5C7J336</accession>
<reference evidence="1 2" key="1">
    <citation type="submission" date="2018-09" db="EMBL/GenBank/DDBJ databases">
        <title>Metagenome Assembled Genomes from an Advanced Water Purification Facility.</title>
        <authorList>
            <person name="Stamps B.W."/>
            <person name="Spear J.R."/>
        </authorList>
    </citation>
    <scope>NUCLEOTIDE SEQUENCE [LARGE SCALE GENOMIC DNA]</scope>
    <source>
        <strain evidence="1">Bin_63_2</strain>
    </source>
</reference>
<comment type="caution">
    <text evidence="1">The sequence shown here is derived from an EMBL/GenBank/DDBJ whole genome shotgun (WGS) entry which is preliminary data.</text>
</comment>